<evidence type="ECO:0000256" key="3">
    <source>
        <dbReference type="ARBA" id="ARBA00019010"/>
    </source>
</evidence>
<dbReference type="Pfam" id="PF02367">
    <property type="entry name" value="TsaE"/>
    <property type="match status" value="1"/>
</dbReference>
<sequence length="152" mass="16499">MKDTRASVELPDADATTRLGEAFARVLGPGSVLLLSGPIGAGKTHFARSVIRALLGPETEVPSPTFTLVQTYDHTGGDIWHADLYRLSTPDEVVELGLEAAFAEAICLVEWPDRLGELTPDHALHLEFGYDGDGRRVTFSPADHPLLQELRP</sequence>
<gene>
    <name evidence="11" type="ORF">GCM10010991_22610</name>
</gene>
<keyword evidence="5" id="KW-0819">tRNA processing</keyword>
<dbReference type="OrthoDB" id="9800307at2"/>
<keyword evidence="9" id="KW-0460">Magnesium</keyword>
<keyword evidence="12" id="KW-1185">Reference proteome</keyword>
<dbReference type="Gene3D" id="3.40.50.300">
    <property type="entry name" value="P-loop containing nucleotide triphosphate hydrolases"/>
    <property type="match status" value="1"/>
</dbReference>
<evidence type="ECO:0000313" key="12">
    <source>
        <dbReference type="Proteomes" id="UP000598196"/>
    </source>
</evidence>
<dbReference type="Proteomes" id="UP000598196">
    <property type="component" value="Unassembled WGS sequence"/>
</dbReference>
<keyword evidence="6" id="KW-0479">Metal-binding</keyword>
<dbReference type="SUPFAM" id="SSF52540">
    <property type="entry name" value="P-loop containing nucleoside triphosphate hydrolases"/>
    <property type="match status" value="1"/>
</dbReference>
<dbReference type="GO" id="GO:0005737">
    <property type="term" value="C:cytoplasm"/>
    <property type="evidence" value="ECO:0007669"/>
    <property type="project" value="UniProtKB-SubCell"/>
</dbReference>
<dbReference type="PANTHER" id="PTHR33540">
    <property type="entry name" value="TRNA THREONYLCARBAMOYLADENOSINE BIOSYNTHESIS PROTEIN TSAE"/>
    <property type="match status" value="1"/>
</dbReference>
<dbReference type="EMBL" id="BMLP01000004">
    <property type="protein sequence ID" value="GGO33343.1"/>
    <property type="molecule type" value="Genomic_DNA"/>
</dbReference>
<keyword evidence="8" id="KW-0067">ATP-binding</keyword>
<dbReference type="GO" id="GO:0005524">
    <property type="term" value="F:ATP binding"/>
    <property type="evidence" value="ECO:0007669"/>
    <property type="project" value="UniProtKB-KW"/>
</dbReference>
<keyword evidence="7" id="KW-0547">Nucleotide-binding</keyword>
<evidence type="ECO:0000256" key="5">
    <source>
        <dbReference type="ARBA" id="ARBA00022694"/>
    </source>
</evidence>
<evidence type="ECO:0000256" key="4">
    <source>
        <dbReference type="ARBA" id="ARBA00022490"/>
    </source>
</evidence>
<keyword evidence="4" id="KW-0963">Cytoplasm</keyword>
<dbReference type="GO" id="GO:0002949">
    <property type="term" value="P:tRNA threonylcarbamoyladenosine modification"/>
    <property type="evidence" value="ECO:0007669"/>
    <property type="project" value="InterPro"/>
</dbReference>
<evidence type="ECO:0000256" key="6">
    <source>
        <dbReference type="ARBA" id="ARBA00022723"/>
    </source>
</evidence>
<evidence type="ECO:0000256" key="1">
    <source>
        <dbReference type="ARBA" id="ARBA00004496"/>
    </source>
</evidence>
<proteinExistence type="inferred from homology"/>
<reference evidence="11 12" key="1">
    <citation type="journal article" date="2014" name="Int. J. Syst. Evol. Microbiol.">
        <title>Complete genome sequence of Corynebacterium casei LMG S-19264T (=DSM 44701T), isolated from a smear-ripened cheese.</title>
        <authorList>
            <consortium name="US DOE Joint Genome Institute (JGI-PGF)"/>
            <person name="Walter F."/>
            <person name="Albersmeier A."/>
            <person name="Kalinowski J."/>
            <person name="Ruckert C."/>
        </authorList>
    </citation>
    <scope>NUCLEOTIDE SEQUENCE [LARGE SCALE GENOMIC DNA]</scope>
    <source>
        <strain evidence="11 12">CGMCC 1.7029</strain>
    </source>
</reference>
<evidence type="ECO:0000313" key="11">
    <source>
        <dbReference type="EMBL" id="GGO33343.1"/>
    </source>
</evidence>
<dbReference type="PANTHER" id="PTHR33540:SF2">
    <property type="entry name" value="TRNA THREONYLCARBAMOYLADENOSINE BIOSYNTHESIS PROTEIN TSAE"/>
    <property type="match status" value="1"/>
</dbReference>
<accession>A0A917YKT8</accession>
<evidence type="ECO:0000256" key="7">
    <source>
        <dbReference type="ARBA" id="ARBA00022741"/>
    </source>
</evidence>
<protein>
    <recommendedName>
        <fullName evidence="3">tRNA threonylcarbamoyladenosine biosynthesis protein TsaE</fullName>
    </recommendedName>
    <alternativeName>
        <fullName evidence="10">t(6)A37 threonylcarbamoyladenosine biosynthesis protein TsaE</fullName>
    </alternativeName>
</protein>
<dbReference type="InterPro" id="IPR003442">
    <property type="entry name" value="T6A_TsaE"/>
</dbReference>
<dbReference type="AlphaFoldDB" id="A0A917YKT8"/>
<evidence type="ECO:0000256" key="2">
    <source>
        <dbReference type="ARBA" id="ARBA00007599"/>
    </source>
</evidence>
<dbReference type="RefSeq" id="WP_146286970.1">
    <property type="nucleotide sequence ID" value="NZ_BMLP01000004.1"/>
</dbReference>
<dbReference type="InterPro" id="IPR027417">
    <property type="entry name" value="P-loop_NTPase"/>
</dbReference>
<comment type="caution">
    <text evidence="11">The sequence shown here is derived from an EMBL/GenBank/DDBJ whole genome shotgun (WGS) entry which is preliminary data.</text>
</comment>
<comment type="similarity">
    <text evidence="2">Belongs to the TsaE family.</text>
</comment>
<evidence type="ECO:0000256" key="9">
    <source>
        <dbReference type="ARBA" id="ARBA00022842"/>
    </source>
</evidence>
<comment type="subcellular location">
    <subcellularLocation>
        <location evidence="1">Cytoplasm</location>
    </subcellularLocation>
</comment>
<name>A0A917YKT8_9RHOB</name>
<evidence type="ECO:0000256" key="10">
    <source>
        <dbReference type="ARBA" id="ARBA00032441"/>
    </source>
</evidence>
<evidence type="ECO:0000256" key="8">
    <source>
        <dbReference type="ARBA" id="ARBA00022840"/>
    </source>
</evidence>
<dbReference type="GO" id="GO:0046872">
    <property type="term" value="F:metal ion binding"/>
    <property type="evidence" value="ECO:0007669"/>
    <property type="project" value="UniProtKB-KW"/>
</dbReference>
<organism evidence="11 12">
    <name type="scientific">Gemmobacter aquaticus</name>
    <dbReference type="NCBI Taxonomy" id="490185"/>
    <lineage>
        <taxon>Bacteria</taxon>
        <taxon>Pseudomonadati</taxon>
        <taxon>Pseudomonadota</taxon>
        <taxon>Alphaproteobacteria</taxon>
        <taxon>Rhodobacterales</taxon>
        <taxon>Paracoccaceae</taxon>
        <taxon>Gemmobacter</taxon>
    </lineage>
</organism>
<dbReference type="NCBIfam" id="TIGR00150">
    <property type="entry name" value="T6A_YjeE"/>
    <property type="match status" value="1"/>
</dbReference>